<dbReference type="GO" id="GO:0008013">
    <property type="term" value="F:beta-catenin binding"/>
    <property type="evidence" value="ECO:0007669"/>
    <property type="project" value="TreeGrafter"/>
</dbReference>
<dbReference type="GO" id="GO:0005509">
    <property type="term" value="F:calcium ion binding"/>
    <property type="evidence" value="ECO:0007669"/>
    <property type="project" value="UniProtKB-UniRule"/>
</dbReference>
<feature type="domain" description="Cadherin" evidence="13">
    <location>
        <begin position="143"/>
        <end position="247"/>
    </location>
</feature>
<dbReference type="SUPFAM" id="SSF49313">
    <property type="entry name" value="Cadherin-like"/>
    <property type="match status" value="9"/>
</dbReference>
<feature type="region of interest" description="Disordered" evidence="11">
    <location>
        <begin position="1236"/>
        <end position="1261"/>
    </location>
</feature>
<dbReference type="FunFam" id="2.60.40.60:FF:000168">
    <property type="entry name" value="Cadherin-related family member 2"/>
    <property type="match status" value="1"/>
</dbReference>
<dbReference type="FunFam" id="2.60.40.60:FF:000033">
    <property type="entry name" value="FAT atypical cadherin 1"/>
    <property type="match status" value="1"/>
</dbReference>
<dbReference type="FunFam" id="2.60.40.60:FF:000081">
    <property type="entry name" value="protocadherin Fat 4"/>
    <property type="match status" value="1"/>
</dbReference>
<evidence type="ECO:0000256" key="4">
    <source>
        <dbReference type="ARBA" id="ARBA00022737"/>
    </source>
</evidence>
<dbReference type="PRINTS" id="PR00205">
    <property type="entry name" value="CADHERIN"/>
</dbReference>
<dbReference type="InterPro" id="IPR039808">
    <property type="entry name" value="Cadherin"/>
</dbReference>
<dbReference type="PROSITE" id="PS00232">
    <property type="entry name" value="CADHERIN_1"/>
    <property type="match status" value="4"/>
</dbReference>
<evidence type="ECO:0000256" key="3">
    <source>
        <dbReference type="ARBA" id="ARBA00022729"/>
    </source>
</evidence>
<evidence type="ECO:0000256" key="2">
    <source>
        <dbReference type="ARBA" id="ARBA00022692"/>
    </source>
</evidence>
<dbReference type="SMART" id="SM00112">
    <property type="entry name" value="CA"/>
    <property type="match status" value="9"/>
</dbReference>
<dbReference type="Pfam" id="PF00028">
    <property type="entry name" value="Cadherin"/>
    <property type="match status" value="5"/>
</dbReference>
<dbReference type="PANTHER" id="PTHR24027:SF438">
    <property type="entry name" value="CADHERIN 23"/>
    <property type="match status" value="1"/>
</dbReference>
<keyword evidence="4" id="KW-0677">Repeat</keyword>
<dbReference type="InterPro" id="IPR002126">
    <property type="entry name" value="Cadherin-like_dom"/>
</dbReference>
<dbReference type="Proteomes" id="UP001347796">
    <property type="component" value="Unassembled WGS sequence"/>
</dbReference>
<dbReference type="GO" id="GO:0016342">
    <property type="term" value="C:catenin complex"/>
    <property type="evidence" value="ECO:0007669"/>
    <property type="project" value="TreeGrafter"/>
</dbReference>
<protein>
    <recommendedName>
        <fullName evidence="13">Cadherin domain-containing protein</fullName>
    </recommendedName>
</protein>
<dbReference type="CDD" id="cd11304">
    <property type="entry name" value="Cadherin_repeat"/>
    <property type="match status" value="8"/>
</dbReference>
<keyword evidence="2 12" id="KW-0812">Transmembrane</keyword>
<evidence type="ECO:0000256" key="6">
    <source>
        <dbReference type="ARBA" id="ARBA00022889"/>
    </source>
</evidence>
<keyword evidence="15" id="KW-1185">Reference proteome</keyword>
<dbReference type="InterPro" id="IPR020894">
    <property type="entry name" value="Cadherin_CS"/>
</dbReference>
<keyword evidence="3" id="KW-0732">Signal</keyword>
<feature type="domain" description="Cadherin" evidence="13">
    <location>
        <begin position="248"/>
        <end position="363"/>
    </location>
</feature>
<dbReference type="GO" id="GO:0009653">
    <property type="term" value="P:anatomical structure morphogenesis"/>
    <property type="evidence" value="ECO:0007669"/>
    <property type="project" value="UniProtKB-ARBA"/>
</dbReference>
<name>A0AAN8P595_PATCE</name>
<feature type="domain" description="Cadherin" evidence="13">
    <location>
        <begin position="32"/>
        <end position="142"/>
    </location>
</feature>
<feature type="domain" description="Cadherin" evidence="13">
    <location>
        <begin position="814"/>
        <end position="938"/>
    </location>
</feature>
<keyword evidence="7 12" id="KW-1133">Transmembrane helix</keyword>
<evidence type="ECO:0000256" key="9">
    <source>
        <dbReference type="ARBA" id="ARBA00023180"/>
    </source>
</evidence>
<feature type="transmembrane region" description="Helical" evidence="12">
    <location>
        <begin position="1161"/>
        <end position="1182"/>
    </location>
</feature>
<dbReference type="Gene3D" id="2.60.40.60">
    <property type="entry name" value="Cadherins"/>
    <property type="match status" value="9"/>
</dbReference>
<evidence type="ECO:0000256" key="7">
    <source>
        <dbReference type="ARBA" id="ARBA00022989"/>
    </source>
</evidence>
<comment type="subcellular location">
    <subcellularLocation>
        <location evidence="1">Membrane</location>
        <topology evidence="1">Single-pass membrane protein</topology>
    </subcellularLocation>
</comment>
<evidence type="ECO:0000256" key="12">
    <source>
        <dbReference type="SAM" id="Phobius"/>
    </source>
</evidence>
<dbReference type="GO" id="GO:0045296">
    <property type="term" value="F:cadherin binding"/>
    <property type="evidence" value="ECO:0007669"/>
    <property type="project" value="TreeGrafter"/>
</dbReference>
<evidence type="ECO:0000313" key="14">
    <source>
        <dbReference type="EMBL" id="KAK6170817.1"/>
    </source>
</evidence>
<proteinExistence type="predicted"/>
<dbReference type="EMBL" id="JAZGQO010000014">
    <property type="protein sequence ID" value="KAK6170817.1"/>
    <property type="molecule type" value="Genomic_DNA"/>
</dbReference>
<dbReference type="FunFam" id="2.60.40.60:FF:000015">
    <property type="entry name" value="FAT atypical cadherin 1"/>
    <property type="match status" value="1"/>
</dbReference>
<feature type="domain" description="Cadherin" evidence="13">
    <location>
        <begin position="703"/>
        <end position="809"/>
    </location>
</feature>
<comment type="caution">
    <text evidence="14">The sequence shown here is derived from an EMBL/GenBank/DDBJ whole genome shotgun (WGS) entry which is preliminary data.</text>
</comment>
<sequence length="1324" mass="147109">MGFQRYIKYSFFVTACVISQVLSQNVPRLTVTPSGGFIQIVEGVHNGTYVGSLTATDPDDGESLRIEIDNTDASDSLVKLSPPDGNPATGVIVNITVHATLDRDYEPSQRPLYFKVTDKVGNVDQLRTSLLITDINDCKPEFKNQPYQLNVFENATKGTSLLRISVSDPDTGNGGVVNLRLEDPLHMGNPFSLNGVDLILTEALNYSINTFYQLEIHAMDNAPPYNNATPANLIVNIKDVQNTPPYFIYQPYIGSIPENTETGYHILTVHALDGDRGVPNSIEYFFVEGPEHNFTINSTSGTIYVSGLLDADDEDVQQNGGLFRLTVNASEIIPPDQINTGITWSTTSVSITVTDINDNRPVFTKPVYHASVAENSPTGIPLTMDNGELIEVFDIDQVPNNRFNLSINSDNHLSSAFDTIPAQFTTIYGRSTIILKVNNSEYLDYETRTNITIQLKATENATYESETKIIVSILDVNDNSPIFDEHQRTTFTVYENVDSGTFVGSMKATDMESDVVYSLDGDEDNVFSIDANTGNITVNGSLDRETRSSYTIFVIATDQPEDENQQRATRLKITINILDINDNAPEFTELPSRRDIPEDSQNGTELLTVRATDRDNGTNQEIVYSLTGNGNITGFSINPDSGSITISGSLIGMVGSRYLTVMAKDKGTPPLNSTANINLFVLDVNLHRPIFYKPSHRDYNLSADIIPTVEVIEEQSSGSNVYLLYANDSDSGQNGAILYSILPDNSDDWQKFRVDRLTGNLTNLGRLDREDKERYTIVLIAEDQGLPSLETSITLRIVLLDIDDNLPIFENENRGEPFHLSVFEESPDVEIGQIFLATDKDATPIVCYYIQGGEMVDHFNLNKTSGILSLIGSLDREIIAKVNLVIQASPDCSQNRPVTSSKQADFMTSYPPEYDPMNNTLLWVQIEVLDVNDHRPKFKQDELTAGFLYDVEFGTIVKELREEVTDADVGINAITYFRLLGITTKDMEVDTGTDKPLILDSNGTVKTNMLFSSDMTGAFVLDIQAYDIGNLTSDAKFEIYIISDIQRLKLVFLKTPDEVRAFKDDLIKELEKDLQFRIIVDKIATHQNTEGTPVITRSDMFIHARYLDTDKVVPAEELWRAFDFSSTVHVILDKFNVIETRPVAQQAEKNDSSEENLKKSLIIVTAGLALIAITLVLVLINLRSRYRRRLRAASTKTFGSARDTVPDLIPPGTNKYYASASNPVYMKELNIDLTEDSTSRNSIDDNEVGDKKAAESSEPEEQEIAITLFEENTYSFKDANRSSALDLVLQQYEESAKAKKDAASLNSISASDFSNIGDLEHSDI</sequence>
<feature type="domain" description="Cadherin" evidence="13">
    <location>
        <begin position="364"/>
        <end position="483"/>
    </location>
</feature>
<dbReference type="PROSITE" id="PS50268">
    <property type="entry name" value="CADHERIN_2"/>
    <property type="match status" value="8"/>
</dbReference>
<keyword evidence="6" id="KW-0130">Cell adhesion</keyword>
<evidence type="ECO:0000256" key="11">
    <source>
        <dbReference type="SAM" id="MobiDB-lite"/>
    </source>
</evidence>
<evidence type="ECO:0000256" key="8">
    <source>
        <dbReference type="ARBA" id="ARBA00023136"/>
    </source>
</evidence>
<gene>
    <name evidence="14" type="ORF">SNE40_019119</name>
</gene>
<evidence type="ECO:0000256" key="10">
    <source>
        <dbReference type="PROSITE-ProRule" id="PRU00043"/>
    </source>
</evidence>
<dbReference type="PANTHER" id="PTHR24027">
    <property type="entry name" value="CADHERIN-23"/>
    <property type="match status" value="1"/>
</dbReference>
<dbReference type="GO" id="GO:0016477">
    <property type="term" value="P:cell migration"/>
    <property type="evidence" value="ECO:0007669"/>
    <property type="project" value="TreeGrafter"/>
</dbReference>
<feature type="domain" description="Cadherin" evidence="13">
    <location>
        <begin position="588"/>
        <end position="691"/>
    </location>
</feature>
<accession>A0AAN8P595</accession>
<organism evidence="14 15">
    <name type="scientific">Patella caerulea</name>
    <name type="common">Rayed Mediterranean limpet</name>
    <dbReference type="NCBI Taxonomy" id="87958"/>
    <lineage>
        <taxon>Eukaryota</taxon>
        <taxon>Metazoa</taxon>
        <taxon>Spiralia</taxon>
        <taxon>Lophotrochozoa</taxon>
        <taxon>Mollusca</taxon>
        <taxon>Gastropoda</taxon>
        <taxon>Patellogastropoda</taxon>
        <taxon>Patelloidea</taxon>
        <taxon>Patellidae</taxon>
        <taxon>Patella</taxon>
    </lineage>
</organism>
<feature type="domain" description="Cadherin" evidence="13">
    <location>
        <begin position="485"/>
        <end position="587"/>
    </location>
</feature>
<evidence type="ECO:0000313" key="15">
    <source>
        <dbReference type="Proteomes" id="UP001347796"/>
    </source>
</evidence>
<evidence type="ECO:0000256" key="5">
    <source>
        <dbReference type="ARBA" id="ARBA00022837"/>
    </source>
</evidence>
<evidence type="ECO:0000256" key="1">
    <source>
        <dbReference type="ARBA" id="ARBA00004167"/>
    </source>
</evidence>
<reference evidence="14 15" key="1">
    <citation type="submission" date="2024-01" db="EMBL/GenBank/DDBJ databases">
        <title>The genome of the rayed Mediterranean limpet Patella caerulea (Linnaeus, 1758).</title>
        <authorList>
            <person name="Anh-Thu Weber A."/>
            <person name="Halstead-Nussloch G."/>
        </authorList>
    </citation>
    <scope>NUCLEOTIDE SEQUENCE [LARGE SCALE GENOMIC DNA]</scope>
    <source>
        <strain evidence="14">AATW-2023a</strain>
        <tissue evidence="14">Whole specimen</tissue>
    </source>
</reference>
<dbReference type="InterPro" id="IPR015919">
    <property type="entry name" value="Cadherin-like_sf"/>
</dbReference>
<keyword evidence="8 12" id="KW-0472">Membrane</keyword>
<evidence type="ECO:0000259" key="13">
    <source>
        <dbReference type="PROSITE" id="PS50268"/>
    </source>
</evidence>
<dbReference type="GO" id="GO:0007156">
    <property type="term" value="P:homophilic cell adhesion via plasma membrane adhesion molecules"/>
    <property type="evidence" value="ECO:0007669"/>
    <property type="project" value="InterPro"/>
</dbReference>
<keyword evidence="9" id="KW-0325">Glycoprotein</keyword>
<keyword evidence="5 10" id="KW-0106">Calcium</keyword>